<organism evidence="6 7">
    <name type="scientific">Sphingobium quisquiliarum P25</name>
    <dbReference type="NCBI Taxonomy" id="1329909"/>
    <lineage>
        <taxon>Bacteria</taxon>
        <taxon>Pseudomonadati</taxon>
        <taxon>Pseudomonadota</taxon>
        <taxon>Alphaproteobacteria</taxon>
        <taxon>Sphingomonadales</taxon>
        <taxon>Sphingomonadaceae</taxon>
        <taxon>Sphingobium</taxon>
    </lineage>
</organism>
<evidence type="ECO:0008006" key="8">
    <source>
        <dbReference type="Google" id="ProtNLM"/>
    </source>
</evidence>
<evidence type="ECO:0000256" key="1">
    <source>
        <dbReference type="ARBA" id="ARBA00004141"/>
    </source>
</evidence>
<protein>
    <recommendedName>
        <fullName evidence="8">Cysteine biosynthesis protein</fullName>
    </recommendedName>
</protein>
<dbReference type="PATRIC" id="fig|1329909.3.peg.1475"/>
<keyword evidence="7" id="KW-1185">Reference proteome</keyword>
<feature type="transmembrane region" description="Helical" evidence="5">
    <location>
        <begin position="220"/>
        <end position="245"/>
    </location>
</feature>
<dbReference type="InterPro" id="IPR059112">
    <property type="entry name" value="CysZ/EI24"/>
</dbReference>
<keyword evidence="3 5" id="KW-1133">Transmembrane helix</keyword>
<dbReference type="AlphaFoldDB" id="T0IA39"/>
<sequence length="258" mass="27526">MHGERKTSEFGSGLYRAARPGATALIDVAAAERDRQDMVIIAALRAFPAIFHRSALRLLGKTLLLTLLLFAMAALGLWSAVHAVRVYFGWGGGGMAEAAATALGAIALGWLLFRTAAMAVMNLFADDIVQAVERESYPDAAATARPVGFTRSLRYALASAARTIGWNLLALPAYLALLATGVGTAGLFLLLNAYLLGRDLADMVEPRHPALPPITSVNRWLMGLVSALIFLVPLLNLLAPVWSAAMAVHMLHGRRTLA</sequence>
<comment type="caution">
    <text evidence="6">The sequence shown here is derived from an EMBL/GenBank/DDBJ whole genome shotgun (WGS) entry which is preliminary data.</text>
</comment>
<gene>
    <name evidence="6" type="ORF">L288_07630</name>
</gene>
<proteinExistence type="predicted"/>
<keyword evidence="2 5" id="KW-0812">Transmembrane</keyword>
<feature type="transmembrane region" description="Helical" evidence="5">
    <location>
        <begin position="87"/>
        <end position="113"/>
    </location>
</feature>
<name>T0IA39_9SPHN</name>
<evidence type="ECO:0000256" key="3">
    <source>
        <dbReference type="ARBA" id="ARBA00022989"/>
    </source>
</evidence>
<dbReference type="Pfam" id="PF07264">
    <property type="entry name" value="EI24"/>
    <property type="match status" value="1"/>
</dbReference>
<comment type="subcellular location">
    <subcellularLocation>
        <location evidence="1">Membrane</location>
        <topology evidence="1">Multi-pass membrane protein</topology>
    </subcellularLocation>
</comment>
<feature type="transmembrane region" description="Helical" evidence="5">
    <location>
        <begin position="62"/>
        <end position="81"/>
    </location>
</feature>
<evidence type="ECO:0000256" key="2">
    <source>
        <dbReference type="ARBA" id="ARBA00022692"/>
    </source>
</evidence>
<keyword evidence="4 5" id="KW-0472">Membrane</keyword>
<accession>T0IA39</accession>
<feature type="transmembrane region" description="Helical" evidence="5">
    <location>
        <begin position="171"/>
        <end position="196"/>
    </location>
</feature>
<evidence type="ECO:0000313" key="7">
    <source>
        <dbReference type="Proteomes" id="UP000015525"/>
    </source>
</evidence>
<dbReference type="Proteomes" id="UP000015525">
    <property type="component" value="Unassembled WGS sequence"/>
</dbReference>
<reference evidence="6 7" key="1">
    <citation type="journal article" date="2013" name="Genome Announc.">
        <title>Draft Genome Sequence of Sphingobium quisquiliarum Strain P25T, a Novel Hexachlorocyclohexane (HCH)-Degrading Bacterium Isolated from an HCH Dumpsite.</title>
        <authorList>
            <person name="Kumar Singh A."/>
            <person name="Sangwan N."/>
            <person name="Sharma A."/>
            <person name="Gupta V."/>
            <person name="Khurana J.P."/>
            <person name="Lal R."/>
        </authorList>
    </citation>
    <scope>NUCLEOTIDE SEQUENCE [LARGE SCALE GENOMIC DNA]</scope>
    <source>
        <strain evidence="6 7">P25</strain>
    </source>
</reference>
<dbReference type="EMBL" id="ATHO01000067">
    <property type="protein sequence ID" value="EQB08560.1"/>
    <property type="molecule type" value="Genomic_DNA"/>
</dbReference>
<evidence type="ECO:0000256" key="4">
    <source>
        <dbReference type="ARBA" id="ARBA00023136"/>
    </source>
</evidence>
<evidence type="ECO:0000313" key="6">
    <source>
        <dbReference type="EMBL" id="EQB08560.1"/>
    </source>
</evidence>
<evidence type="ECO:0000256" key="5">
    <source>
        <dbReference type="SAM" id="Phobius"/>
    </source>
</evidence>